<accession>A0AAV5NU10</accession>
<keyword evidence="3" id="KW-1185">Reference proteome</keyword>
<comment type="caution">
    <text evidence="2">The sequence shown here is derived from an EMBL/GenBank/DDBJ whole genome shotgun (WGS) entry which is preliminary data.</text>
</comment>
<feature type="chain" id="PRO_5043607720" evidence="1">
    <location>
        <begin position="20"/>
        <end position="111"/>
    </location>
</feature>
<dbReference type="RefSeq" id="WP_224055490.1">
    <property type="nucleotide sequence ID" value="NZ_AP025145.1"/>
</dbReference>
<protein>
    <submittedName>
        <fullName evidence="2">Uncharacterized protein</fullName>
    </submittedName>
</protein>
<keyword evidence="1" id="KW-0732">Signal</keyword>
<organism evidence="2 3">
    <name type="scientific">Vibrio penaeicida</name>
    <dbReference type="NCBI Taxonomy" id="104609"/>
    <lineage>
        <taxon>Bacteria</taxon>
        <taxon>Pseudomonadati</taxon>
        <taxon>Pseudomonadota</taxon>
        <taxon>Gammaproteobacteria</taxon>
        <taxon>Vibrionales</taxon>
        <taxon>Vibrionaceae</taxon>
        <taxon>Vibrio</taxon>
    </lineage>
</organism>
<evidence type="ECO:0000313" key="3">
    <source>
        <dbReference type="Proteomes" id="UP001156690"/>
    </source>
</evidence>
<feature type="signal peptide" evidence="1">
    <location>
        <begin position="1"/>
        <end position="19"/>
    </location>
</feature>
<sequence length="111" mass="11792">MNKYLLVLFGLLFSSSVFAVGNSQGGKIVHIASVNDAILFNIAGNSESNRPACATTGRFSVHKDSVHASLVLTAFAADKTLANVRGLGTCHLWGNSEDLRWIEICPLSGCP</sequence>
<dbReference type="AlphaFoldDB" id="A0AAV5NU10"/>
<dbReference type="Proteomes" id="UP001156690">
    <property type="component" value="Unassembled WGS sequence"/>
</dbReference>
<proteinExistence type="predicted"/>
<reference evidence="3" key="1">
    <citation type="journal article" date="2019" name="Int. J. Syst. Evol. Microbiol.">
        <title>The Global Catalogue of Microorganisms (GCM) 10K type strain sequencing project: providing services to taxonomists for standard genome sequencing and annotation.</title>
        <authorList>
            <consortium name="The Broad Institute Genomics Platform"/>
            <consortium name="The Broad Institute Genome Sequencing Center for Infectious Disease"/>
            <person name="Wu L."/>
            <person name="Ma J."/>
        </authorList>
    </citation>
    <scope>NUCLEOTIDE SEQUENCE [LARGE SCALE GENOMIC DNA]</scope>
    <source>
        <strain evidence="3">NBRC 15640</strain>
    </source>
</reference>
<evidence type="ECO:0000313" key="2">
    <source>
        <dbReference type="EMBL" id="GLQ73993.1"/>
    </source>
</evidence>
<name>A0AAV5NU10_9VIBR</name>
<evidence type="ECO:0000256" key="1">
    <source>
        <dbReference type="SAM" id="SignalP"/>
    </source>
</evidence>
<gene>
    <name evidence="2" type="ORF">GCM10007932_33530</name>
</gene>
<dbReference type="EMBL" id="BSNX01000041">
    <property type="protein sequence ID" value="GLQ73993.1"/>
    <property type="molecule type" value="Genomic_DNA"/>
</dbReference>